<sequence length="615" mass="68722">MRRQKRMGVVEGLVPKVRKRGCSSSSSASSRIHNCRFKRAIVVGKVRHVGLGGSRSSTPVPSWKATPLLKTALEPPVVSQARTSRPVSARKLAATLWEMKEVPSPKIDEDLDQRKKEKKKEKMGLGHSGSGSVSSSLPPHLCDPSHSPVSERFDRSGTGSYRKRMPTTTSHRLRPINHNTVGVFDSLSSACLMEMETRSRASVSVVGVKTHLKDISNALTTSKELLKIINRIWANADQPSSTTSLVSALHAELERARLQVNKIIQEHHSDQSEINHFIKCYAEEKAAWKNREQTAIESIATELEVERKLRRRCENLNSKLGKELSETKASLVKVVQELEDEKKARETIEQMCNDLARDIDEDRAEVEDLKMDSAKVRQEIEKERVLTKFSEANKHQVTEKNSAVDKLRKQLEAFLGRRKSRRKGNTSKKMGIDEKMAACLNKTLITSHHQNMEKEDDGAESAESDLHSIELSMENNNKSSKGTYLSPFSRGSKRISVDEAKARSSLSGQAPRTNTTLLRRISDAVDWGGTEAGNLQNPGHGLDVVRLQELEKHGKEYAYAEEIQRIKAMAGMKNHTLAVSSPSRQWDQPRGSRDTCITHEGAALKSRLGVGRSKW</sequence>
<keyword evidence="4" id="KW-1185">Reference proteome</keyword>
<evidence type="ECO:0000313" key="4">
    <source>
        <dbReference type="Proteomes" id="UP000249390"/>
    </source>
</evidence>
<organism evidence="3 4">
    <name type="scientific">Cuscuta australis</name>
    <dbReference type="NCBI Taxonomy" id="267555"/>
    <lineage>
        <taxon>Eukaryota</taxon>
        <taxon>Viridiplantae</taxon>
        <taxon>Streptophyta</taxon>
        <taxon>Embryophyta</taxon>
        <taxon>Tracheophyta</taxon>
        <taxon>Spermatophyta</taxon>
        <taxon>Magnoliopsida</taxon>
        <taxon>eudicotyledons</taxon>
        <taxon>Gunneridae</taxon>
        <taxon>Pentapetalae</taxon>
        <taxon>asterids</taxon>
        <taxon>lamiids</taxon>
        <taxon>Solanales</taxon>
        <taxon>Convolvulaceae</taxon>
        <taxon>Cuscuteae</taxon>
        <taxon>Cuscuta</taxon>
        <taxon>Cuscuta subgen. Grammica</taxon>
        <taxon>Cuscuta sect. Cleistogrammica</taxon>
    </lineage>
</organism>
<comment type="caution">
    <text evidence="3">The sequence shown here is derived from an EMBL/GenBank/DDBJ whole genome shotgun (WGS) entry which is preliminary data.</text>
</comment>
<protein>
    <submittedName>
        <fullName evidence="3">Uncharacterized protein</fullName>
    </submittedName>
</protein>
<dbReference type="PANTHER" id="PTHR31071:SF7">
    <property type="entry name" value="OS04G0382800 PROTEIN"/>
    <property type="match status" value="1"/>
</dbReference>
<dbReference type="EMBL" id="NQVE01000097">
    <property type="protein sequence ID" value="RAL48743.1"/>
    <property type="molecule type" value="Genomic_DNA"/>
</dbReference>
<dbReference type="AlphaFoldDB" id="A0A328DXB6"/>
<name>A0A328DXB6_9ASTE</name>
<evidence type="ECO:0000256" key="2">
    <source>
        <dbReference type="SAM" id="MobiDB-lite"/>
    </source>
</evidence>
<evidence type="ECO:0000313" key="3">
    <source>
        <dbReference type="EMBL" id="RAL48743.1"/>
    </source>
</evidence>
<feature type="compositionally biased region" description="Basic and acidic residues" evidence="2">
    <location>
        <begin position="105"/>
        <end position="124"/>
    </location>
</feature>
<proteinExistence type="predicted"/>
<feature type="coiled-coil region" evidence="1">
    <location>
        <begin position="321"/>
        <end position="379"/>
    </location>
</feature>
<reference evidence="3 4" key="1">
    <citation type="submission" date="2018-06" db="EMBL/GenBank/DDBJ databases">
        <title>The Genome of Cuscuta australis (Dodder) Provides Insight into the Evolution of Plant Parasitism.</title>
        <authorList>
            <person name="Liu H."/>
        </authorList>
    </citation>
    <scope>NUCLEOTIDE SEQUENCE [LARGE SCALE GENOMIC DNA]</scope>
    <source>
        <strain evidence="4">cv. Yunnan</strain>
        <tissue evidence="3">Vines</tissue>
    </source>
</reference>
<dbReference type="PANTHER" id="PTHR31071">
    <property type="entry name" value="GB|AAF24581.1"/>
    <property type="match status" value="1"/>
</dbReference>
<feature type="compositionally biased region" description="Low complexity" evidence="2">
    <location>
        <begin position="130"/>
        <end position="140"/>
    </location>
</feature>
<keyword evidence="1" id="KW-0175">Coiled coil</keyword>
<gene>
    <name evidence="3" type="ORF">DM860_001063</name>
</gene>
<dbReference type="InterPro" id="IPR043424">
    <property type="entry name" value="BLT-like"/>
</dbReference>
<accession>A0A328DXB6</accession>
<evidence type="ECO:0000256" key="1">
    <source>
        <dbReference type="SAM" id="Coils"/>
    </source>
</evidence>
<feature type="region of interest" description="Disordered" evidence="2">
    <location>
        <begin position="105"/>
        <end position="167"/>
    </location>
</feature>
<dbReference type="Proteomes" id="UP000249390">
    <property type="component" value="Unassembled WGS sequence"/>
</dbReference>